<evidence type="ECO:0000313" key="2">
    <source>
        <dbReference type="Proteomes" id="UP001164705"/>
    </source>
</evidence>
<reference evidence="1" key="1">
    <citation type="submission" date="2022-11" db="EMBL/GenBank/DDBJ databases">
        <title>Lacinutrix neustonica HL-RS19T sp. nov., isolated from the surface microlayer sample of brackish Lake Shihwa.</title>
        <authorList>
            <person name="Choi J.Y."/>
            <person name="Hwang C.Y."/>
        </authorList>
    </citation>
    <scope>NUCLEOTIDE SEQUENCE</scope>
    <source>
        <strain evidence="1">HL-RS19</strain>
    </source>
</reference>
<name>A0A9E8SFS5_9FLAO</name>
<accession>A0A9E8SFS5</accession>
<protein>
    <submittedName>
        <fullName evidence="1">Class I lanthipeptide</fullName>
    </submittedName>
</protein>
<gene>
    <name evidence="1" type="ORF">N7U66_12730</name>
</gene>
<evidence type="ECO:0000313" key="1">
    <source>
        <dbReference type="EMBL" id="WAC01040.1"/>
    </source>
</evidence>
<dbReference type="Proteomes" id="UP001164705">
    <property type="component" value="Chromosome"/>
</dbReference>
<dbReference type="KEGG" id="lnu:N7U66_12730"/>
<sequence>MKTQKHKLVFSKNAITELSDSQSQSIHGGCQWGDSSGATVTIKISIIDNPTHVETIILY</sequence>
<dbReference type="RefSeq" id="WP_267675588.1">
    <property type="nucleotide sequence ID" value="NZ_CP113088.1"/>
</dbReference>
<dbReference type="NCBIfam" id="NF038153">
    <property type="entry name" value="lant_leader_L1a"/>
    <property type="match status" value="1"/>
</dbReference>
<dbReference type="EMBL" id="CP113088">
    <property type="protein sequence ID" value="WAC01040.1"/>
    <property type="molecule type" value="Genomic_DNA"/>
</dbReference>
<dbReference type="AlphaFoldDB" id="A0A9E8SFS5"/>
<dbReference type="InterPro" id="IPR058238">
    <property type="entry name" value="Lant_leader_dom"/>
</dbReference>
<keyword evidence="2" id="KW-1185">Reference proteome</keyword>
<proteinExistence type="predicted"/>
<organism evidence="1 2">
    <name type="scientific">Lacinutrix neustonica</name>
    <dbReference type="NCBI Taxonomy" id="2980107"/>
    <lineage>
        <taxon>Bacteria</taxon>
        <taxon>Pseudomonadati</taxon>
        <taxon>Bacteroidota</taxon>
        <taxon>Flavobacteriia</taxon>
        <taxon>Flavobacteriales</taxon>
        <taxon>Flavobacteriaceae</taxon>
        <taxon>Lacinutrix</taxon>
    </lineage>
</organism>